<reference evidence="1" key="1">
    <citation type="submission" date="2020-11" db="EMBL/GenBank/DDBJ databases">
        <title>Bacterial whole genome sequence for Panacibacter sp. DH6.</title>
        <authorList>
            <person name="Le V."/>
            <person name="Ko S."/>
            <person name="Ahn C.-Y."/>
            <person name="Oh H.-M."/>
        </authorList>
    </citation>
    <scope>NUCLEOTIDE SEQUENCE</scope>
    <source>
        <strain evidence="1">DH6</strain>
    </source>
</reference>
<gene>
    <name evidence="1" type="ORF">I5907_00790</name>
</gene>
<dbReference type="RefSeq" id="WP_196988849.1">
    <property type="nucleotide sequence ID" value="NZ_JADWYR010000001.1"/>
</dbReference>
<evidence type="ECO:0000313" key="2">
    <source>
        <dbReference type="Proteomes" id="UP000628448"/>
    </source>
</evidence>
<accession>A0A931GSS8</accession>
<organism evidence="1 2">
    <name type="scientific">Panacibacter microcysteis</name>
    <dbReference type="NCBI Taxonomy" id="2793269"/>
    <lineage>
        <taxon>Bacteria</taxon>
        <taxon>Pseudomonadati</taxon>
        <taxon>Bacteroidota</taxon>
        <taxon>Chitinophagia</taxon>
        <taxon>Chitinophagales</taxon>
        <taxon>Chitinophagaceae</taxon>
        <taxon>Panacibacter</taxon>
    </lineage>
</organism>
<keyword evidence="2" id="KW-1185">Reference proteome</keyword>
<sequence>MKKRSVKKILLISLSTFVLLAAVLAVHIYMVTRPKAPTANTKVMARLDFKQAINKEDAAKITGWLYAQNGVDRVMCNEKSGIAVFTFYPVKTNADVLTSELKNELHYSVVRYMPSQEELQSGCPVGAGSFTSKVSSSVSHLFN</sequence>
<comment type="caution">
    <text evidence="1">The sequence shown here is derived from an EMBL/GenBank/DDBJ whole genome shotgun (WGS) entry which is preliminary data.</text>
</comment>
<dbReference type="EMBL" id="JADWYR010000001">
    <property type="protein sequence ID" value="MBG9374756.1"/>
    <property type="molecule type" value="Genomic_DNA"/>
</dbReference>
<dbReference type="Proteomes" id="UP000628448">
    <property type="component" value="Unassembled WGS sequence"/>
</dbReference>
<protein>
    <submittedName>
        <fullName evidence="1">Uncharacterized protein</fullName>
    </submittedName>
</protein>
<name>A0A931GSS8_9BACT</name>
<proteinExistence type="predicted"/>
<dbReference type="AlphaFoldDB" id="A0A931GSS8"/>
<evidence type="ECO:0000313" key="1">
    <source>
        <dbReference type="EMBL" id="MBG9374756.1"/>
    </source>
</evidence>